<gene>
    <name evidence="1" type="ORF">P409_00190</name>
</gene>
<dbReference type="AlphaFoldDB" id="A0A0A0DDI4"/>
<dbReference type="EMBL" id="JANX01000001">
    <property type="protein sequence ID" value="KGM36105.1"/>
    <property type="molecule type" value="Genomic_DNA"/>
</dbReference>
<reference evidence="1 2" key="1">
    <citation type="submission" date="2014-01" db="EMBL/GenBank/DDBJ databases">
        <title>Genome sequence determination for a cystic fibrosis isolate, Inquilinus limosus.</title>
        <authorList>
            <person name="Pino M."/>
            <person name="Di Conza J."/>
            <person name="Gutkind G."/>
        </authorList>
    </citation>
    <scope>NUCLEOTIDE SEQUENCE [LARGE SCALE GENOMIC DNA]</scope>
    <source>
        <strain evidence="1 2">MP06</strain>
    </source>
</reference>
<evidence type="ECO:0000313" key="1">
    <source>
        <dbReference type="EMBL" id="KGM36105.1"/>
    </source>
</evidence>
<proteinExistence type="predicted"/>
<evidence type="ECO:0000313" key="2">
    <source>
        <dbReference type="Proteomes" id="UP000029995"/>
    </source>
</evidence>
<comment type="caution">
    <text evidence="1">The sequence shown here is derived from an EMBL/GenBank/DDBJ whole genome shotgun (WGS) entry which is preliminary data.</text>
</comment>
<organism evidence="1 2">
    <name type="scientific">Inquilinus limosus MP06</name>
    <dbReference type="NCBI Taxonomy" id="1398085"/>
    <lineage>
        <taxon>Bacteria</taxon>
        <taxon>Pseudomonadati</taxon>
        <taxon>Pseudomonadota</taxon>
        <taxon>Alphaproteobacteria</taxon>
        <taxon>Rhodospirillales</taxon>
        <taxon>Rhodospirillaceae</taxon>
        <taxon>Inquilinus</taxon>
    </lineage>
</organism>
<dbReference type="Proteomes" id="UP000029995">
    <property type="component" value="Unassembled WGS sequence"/>
</dbReference>
<name>A0A0A0DDI4_9PROT</name>
<protein>
    <submittedName>
        <fullName evidence="1">Uncharacterized protein</fullName>
    </submittedName>
</protein>
<accession>A0A0A0DDI4</accession>
<sequence length="69" mass="7779">MTPQELAKKLRENLDRFYIDNTVSSVFWLVDSAHADESVGYPGDLVSEHDSWEGARDALDLAIAEEILK</sequence>